<dbReference type="Proteomes" id="UP001519290">
    <property type="component" value="Unassembled WGS sequence"/>
</dbReference>
<keyword evidence="6" id="KW-1185">Reference proteome</keyword>
<gene>
    <name evidence="5" type="ORF">JOF43_002946</name>
</gene>
<evidence type="ECO:0000313" key="6">
    <source>
        <dbReference type="Proteomes" id="UP001519290"/>
    </source>
</evidence>
<sequence>MMQFDPTLIGCRGGWKKYEENPVFGEHNDFRFDVHVLKVGGLYRMYFSWRKHYSIAVTESPDGVHWSEPKLVLEPRPETGWEDDVNRPAVVHKDGMYHMWYSGQTAGREFSSTEWTQVYVEAASNDKGTSDIGYAVSRDGLTWERRDEPVLRPTQEWEQSSLMCPTVLWDESEGRYTMWYSGGGWFEPDSLGVATSKDGVTWERPLGSPMFTAEPKNIWERERVAGAHVVHHEEWYYLFYIGYEDMFKARICIARSPDGFSSWERHPENPILSAGVPGGWDSESIYKPFAMYDEVDDRWTMWFNARTGTTEQIGVAYHDGADLGFDS</sequence>
<protein>
    <submittedName>
        <fullName evidence="5">GH43/DUF377 family glycosyl hydrolase</fullName>
    </submittedName>
</protein>
<dbReference type="EMBL" id="JAGIOD010000002">
    <property type="protein sequence ID" value="MBP2382957.1"/>
    <property type="molecule type" value="Genomic_DNA"/>
</dbReference>
<organism evidence="5 6">
    <name type="scientific">Brachybacterium sacelli</name>
    <dbReference type="NCBI Taxonomy" id="173364"/>
    <lineage>
        <taxon>Bacteria</taxon>
        <taxon>Bacillati</taxon>
        <taxon>Actinomycetota</taxon>
        <taxon>Actinomycetes</taxon>
        <taxon>Micrococcales</taxon>
        <taxon>Dermabacteraceae</taxon>
        <taxon>Brachybacterium</taxon>
    </lineage>
</organism>
<proteinExistence type="inferred from homology"/>
<accession>A0ABS4X3B6</accession>
<dbReference type="PANTHER" id="PTHR35279">
    <property type="match status" value="1"/>
</dbReference>
<comment type="similarity">
    <text evidence="1 4">Belongs to the glycosyl hydrolase 43 family.</text>
</comment>
<comment type="caution">
    <text evidence="5">The sequence shown here is derived from an EMBL/GenBank/DDBJ whole genome shotgun (WGS) entry which is preliminary data.</text>
</comment>
<dbReference type="InterPro" id="IPR023296">
    <property type="entry name" value="Glyco_hydro_beta-prop_sf"/>
</dbReference>
<dbReference type="PANTHER" id="PTHR35279:SF1">
    <property type="entry name" value="ARABINANASE_LEVANSUCRASE_INVERTASE"/>
    <property type="match status" value="1"/>
</dbReference>
<dbReference type="InterPro" id="IPR006710">
    <property type="entry name" value="Glyco_hydro_43"/>
</dbReference>
<evidence type="ECO:0000256" key="2">
    <source>
        <dbReference type="ARBA" id="ARBA00022801"/>
    </source>
</evidence>
<evidence type="ECO:0000256" key="1">
    <source>
        <dbReference type="ARBA" id="ARBA00009865"/>
    </source>
</evidence>
<keyword evidence="2 4" id="KW-0378">Hydrolase</keyword>
<name>A0ABS4X3B6_9MICO</name>
<dbReference type="Pfam" id="PF04616">
    <property type="entry name" value="Glyco_hydro_43"/>
    <property type="match status" value="1"/>
</dbReference>
<evidence type="ECO:0000256" key="3">
    <source>
        <dbReference type="ARBA" id="ARBA00023295"/>
    </source>
</evidence>
<evidence type="ECO:0000313" key="5">
    <source>
        <dbReference type="EMBL" id="MBP2382957.1"/>
    </source>
</evidence>
<dbReference type="GO" id="GO:0016787">
    <property type="term" value="F:hydrolase activity"/>
    <property type="evidence" value="ECO:0007669"/>
    <property type="project" value="UniProtKB-KW"/>
</dbReference>
<dbReference type="Gene3D" id="2.115.10.20">
    <property type="entry name" value="Glycosyl hydrolase domain, family 43"/>
    <property type="match status" value="2"/>
</dbReference>
<dbReference type="SUPFAM" id="SSF75005">
    <property type="entry name" value="Arabinanase/levansucrase/invertase"/>
    <property type="match status" value="1"/>
</dbReference>
<keyword evidence="3 4" id="KW-0326">Glycosidase</keyword>
<evidence type="ECO:0000256" key="4">
    <source>
        <dbReference type="RuleBase" id="RU361187"/>
    </source>
</evidence>
<reference evidence="5 6" key="1">
    <citation type="submission" date="2021-03" db="EMBL/GenBank/DDBJ databases">
        <title>Sequencing the genomes of 1000 actinobacteria strains.</title>
        <authorList>
            <person name="Klenk H.-P."/>
        </authorList>
    </citation>
    <scope>NUCLEOTIDE SEQUENCE [LARGE SCALE GENOMIC DNA]</scope>
    <source>
        <strain evidence="5 6">DSM 14566</strain>
    </source>
</reference>
<dbReference type="RefSeq" id="WP_209903457.1">
    <property type="nucleotide sequence ID" value="NZ_BAAAJW010000023.1"/>
</dbReference>